<accession>A0A941ILR7</accession>
<dbReference type="RefSeq" id="WP_212521407.1">
    <property type="nucleotide sequence ID" value="NZ_JAGSOH010000123.1"/>
</dbReference>
<evidence type="ECO:0000313" key="1">
    <source>
        <dbReference type="EMBL" id="MBR7830277.1"/>
    </source>
</evidence>
<proteinExistence type="predicted"/>
<gene>
    <name evidence="1" type="ORF">KDK95_28500</name>
</gene>
<evidence type="ECO:0000313" key="2">
    <source>
        <dbReference type="Proteomes" id="UP000676325"/>
    </source>
</evidence>
<comment type="caution">
    <text evidence="1">The sequence shown here is derived from an EMBL/GenBank/DDBJ whole genome shotgun (WGS) entry which is preliminary data.</text>
</comment>
<keyword evidence="1" id="KW-0489">Methyltransferase</keyword>
<dbReference type="Pfam" id="PF04672">
    <property type="entry name" value="Methyltransf_19"/>
    <property type="match status" value="1"/>
</dbReference>
<sequence>MASSARPAPGGRTGQRRQAVLDSEAAWDLVLGGPAPDAPELDPDVPHPIRMWDYMIGGKDNYESDREAVRHLLGVWPDVMLIARAAEAFAHRASGWIAREHGLRQFLQMGTSIPIMNSFDGIVRGEVPDARFVYVTDDPITAAHARAVLAARAPSNLLHVLRGQFRDPGPILAHPWMREHLDFGEPMGVLLLGMLDYTRDDARLRQAMEEIMAALAPGSLVLVLHYLEFPEPRVGEIVQSLLGENKSEFTPRSAAAIDEVLAGFEFAPPGLLRITSWMPDGKGPGPELEERCHIVGGVLVKK</sequence>
<organism evidence="1 2">
    <name type="scientific">Actinospica acidithermotolerans</name>
    <dbReference type="NCBI Taxonomy" id="2828514"/>
    <lineage>
        <taxon>Bacteria</taxon>
        <taxon>Bacillati</taxon>
        <taxon>Actinomycetota</taxon>
        <taxon>Actinomycetes</taxon>
        <taxon>Catenulisporales</taxon>
        <taxon>Actinospicaceae</taxon>
        <taxon>Actinospica</taxon>
    </lineage>
</organism>
<dbReference type="EMBL" id="JAGSOH010000123">
    <property type="protein sequence ID" value="MBR7830277.1"/>
    <property type="molecule type" value="Genomic_DNA"/>
</dbReference>
<dbReference type="AlphaFoldDB" id="A0A941ILR7"/>
<dbReference type="GO" id="GO:0032259">
    <property type="term" value="P:methylation"/>
    <property type="evidence" value="ECO:0007669"/>
    <property type="project" value="UniProtKB-KW"/>
</dbReference>
<dbReference type="InterPro" id="IPR029063">
    <property type="entry name" value="SAM-dependent_MTases_sf"/>
</dbReference>
<name>A0A941ILR7_9ACTN</name>
<dbReference type="SUPFAM" id="SSF53335">
    <property type="entry name" value="S-adenosyl-L-methionine-dependent methyltransferases"/>
    <property type="match status" value="1"/>
</dbReference>
<dbReference type="GO" id="GO:0008168">
    <property type="term" value="F:methyltransferase activity"/>
    <property type="evidence" value="ECO:0007669"/>
    <property type="project" value="UniProtKB-KW"/>
</dbReference>
<protein>
    <submittedName>
        <fullName evidence="1">SAM-dependent methyltransferase</fullName>
        <ecNumber evidence="1">2.1.1.-</ecNumber>
    </submittedName>
</protein>
<dbReference type="InterPro" id="IPR006764">
    <property type="entry name" value="SAM_dep_MeTrfase_SAV2177_type"/>
</dbReference>
<dbReference type="PIRSF" id="PIRSF017393">
    <property type="entry name" value="MTase_SAV2177"/>
    <property type="match status" value="1"/>
</dbReference>
<reference evidence="1" key="1">
    <citation type="submission" date="2021-04" db="EMBL/GenBank/DDBJ databases">
        <title>Genome based classification of Actinospica acidithermotolerans sp. nov., an actinobacterium isolated from an Indonesian hot spring.</title>
        <authorList>
            <person name="Kusuma A.B."/>
            <person name="Putra K.E."/>
            <person name="Nafisah S."/>
            <person name="Loh J."/>
            <person name="Nouioui I."/>
            <person name="Goodfellow M."/>
        </authorList>
    </citation>
    <scope>NUCLEOTIDE SEQUENCE</scope>
    <source>
        <strain evidence="1">MGRD01-02</strain>
    </source>
</reference>
<keyword evidence="1" id="KW-0808">Transferase</keyword>
<dbReference type="Proteomes" id="UP000676325">
    <property type="component" value="Unassembled WGS sequence"/>
</dbReference>
<keyword evidence="2" id="KW-1185">Reference proteome</keyword>
<dbReference type="Gene3D" id="3.40.50.150">
    <property type="entry name" value="Vaccinia Virus protein VP39"/>
    <property type="match status" value="1"/>
</dbReference>
<dbReference type="EC" id="2.1.1.-" evidence="1"/>